<dbReference type="EMBL" id="AZMM01007955">
    <property type="protein sequence ID" value="ETJ37854.1"/>
    <property type="molecule type" value="Genomic_DNA"/>
</dbReference>
<protein>
    <submittedName>
        <fullName evidence="1">Uncharacterized protein</fullName>
    </submittedName>
</protein>
<sequence>YSNNKALISFDIKQNKDKINIHIYNKNKTKENITENEANVMETAAILCKLVLNLYGGKLEIKQRFNDVNIELQSVNNIDYTLRNGLELIKEDFIEEEFQKIYNL</sequence>
<comment type="caution">
    <text evidence="1">The sequence shown here is derived from an EMBL/GenBank/DDBJ whole genome shotgun (WGS) entry which is preliminary data.</text>
</comment>
<feature type="non-terminal residue" evidence="1">
    <location>
        <position position="1"/>
    </location>
</feature>
<reference evidence="1" key="1">
    <citation type="submission" date="2013-12" db="EMBL/GenBank/DDBJ databases">
        <title>A Varibaculum cambriense genome reconstructed from a premature infant gut community with otherwise low bacterial novelty that shifts toward anaerobic metabolism during the third week of life.</title>
        <authorList>
            <person name="Brown C.T."/>
            <person name="Sharon I."/>
            <person name="Thomas B.C."/>
            <person name="Castelle C.J."/>
            <person name="Morowitz M.J."/>
            <person name="Banfield J.F."/>
        </authorList>
    </citation>
    <scope>NUCLEOTIDE SEQUENCE</scope>
</reference>
<gene>
    <name evidence="1" type="ORF">Q604_UNBC07955G0001</name>
</gene>
<evidence type="ECO:0000313" key="1">
    <source>
        <dbReference type="EMBL" id="ETJ37854.1"/>
    </source>
</evidence>
<accession>W1Y9P5</accession>
<organism evidence="1">
    <name type="scientific">human gut metagenome</name>
    <dbReference type="NCBI Taxonomy" id="408170"/>
    <lineage>
        <taxon>unclassified sequences</taxon>
        <taxon>metagenomes</taxon>
        <taxon>organismal metagenomes</taxon>
    </lineage>
</organism>
<proteinExistence type="predicted"/>
<name>W1Y9P5_9ZZZZ</name>
<dbReference type="AlphaFoldDB" id="W1Y9P5"/>